<accession>A0AAV7R0K9</accession>
<feature type="region of interest" description="Disordered" evidence="1">
    <location>
        <begin position="1"/>
        <end position="25"/>
    </location>
</feature>
<gene>
    <name evidence="2" type="ORF">NDU88_011523</name>
</gene>
<dbReference type="EMBL" id="JANPWB010000010">
    <property type="protein sequence ID" value="KAJ1145232.1"/>
    <property type="molecule type" value="Genomic_DNA"/>
</dbReference>
<evidence type="ECO:0000313" key="2">
    <source>
        <dbReference type="EMBL" id="KAJ1145232.1"/>
    </source>
</evidence>
<sequence length="89" mass="9367">MRSQGRRVSASPFAANGHSVQGVPLPRVVPSGPRLLARYRLAGPGVSAGCVHLGGGSHFEVLQRGCRWPRKPYLAPIKAPQGIRMAAGS</sequence>
<proteinExistence type="predicted"/>
<organism evidence="2 3">
    <name type="scientific">Pleurodeles waltl</name>
    <name type="common">Iberian ribbed newt</name>
    <dbReference type="NCBI Taxonomy" id="8319"/>
    <lineage>
        <taxon>Eukaryota</taxon>
        <taxon>Metazoa</taxon>
        <taxon>Chordata</taxon>
        <taxon>Craniata</taxon>
        <taxon>Vertebrata</taxon>
        <taxon>Euteleostomi</taxon>
        <taxon>Amphibia</taxon>
        <taxon>Batrachia</taxon>
        <taxon>Caudata</taxon>
        <taxon>Salamandroidea</taxon>
        <taxon>Salamandridae</taxon>
        <taxon>Pleurodelinae</taxon>
        <taxon>Pleurodeles</taxon>
    </lineage>
</organism>
<dbReference type="AlphaFoldDB" id="A0AAV7R0K9"/>
<reference evidence="2" key="1">
    <citation type="journal article" date="2022" name="bioRxiv">
        <title>Sequencing and chromosome-scale assembly of the giantPleurodeles waltlgenome.</title>
        <authorList>
            <person name="Brown T."/>
            <person name="Elewa A."/>
            <person name="Iarovenko S."/>
            <person name="Subramanian E."/>
            <person name="Araus A.J."/>
            <person name="Petzold A."/>
            <person name="Susuki M."/>
            <person name="Suzuki K.-i.T."/>
            <person name="Hayashi T."/>
            <person name="Toyoda A."/>
            <person name="Oliveira C."/>
            <person name="Osipova E."/>
            <person name="Leigh N.D."/>
            <person name="Simon A."/>
            <person name="Yun M.H."/>
        </authorList>
    </citation>
    <scope>NUCLEOTIDE SEQUENCE</scope>
    <source>
        <strain evidence="2">20211129_DDA</strain>
        <tissue evidence="2">Liver</tissue>
    </source>
</reference>
<comment type="caution">
    <text evidence="2">The sequence shown here is derived from an EMBL/GenBank/DDBJ whole genome shotgun (WGS) entry which is preliminary data.</text>
</comment>
<evidence type="ECO:0000256" key="1">
    <source>
        <dbReference type="SAM" id="MobiDB-lite"/>
    </source>
</evidence>
<name>A0AAV7R0K9_PLEWA</name>
<evidence type="ECO:0000313" key="3">
    <source>
        <dbReference type="Proteomes" id="UP001066276"/>
    </source>
</evidence>
<dbReference type="Proteomes" id="UP001066276">
    <property type="component" value="Chromosome 6"/>
</dbReference>
<protein>
    <submittedName>
        <fullName evidence="2">Uncharacterized protein</fullName>
    </submittedName>
</protein>
<keyword evidence="3" id="KW-1185">Reference proteome</keyword>